<feature type="compositionally biased region" description="Polar residues" evidence="7">
    <location>
        <begin position="1811"/>
        <end position="1829"/>
    </location>
</feature>
<dbReference type="PANTHER" id="PTHR13738">
    <property type="entry name" value="TROPONIN I"/>
    <property type="match status" value="1"/>
</dbReference>
<reference evidence="9" key="2">
    <citation type="submission" date="2023-05" db="EMBL/GenBank/DDBJ databases">
        <authorList>
            <person name="Schelkunov M.I."/>
        </authorList>
    </citation>
    <scope>NUCLEOTIDE SEQUENCE</scope>
    <source>
        <strain evidence="9">Hsosn_3</strain>
        <tissue evidence="9">Leaf</tissue>
    </source>
</reference>
<feature type="region of interest" description="Disordered" evidence="7">
    <location>
        <begin position="111"/>
        <end position="133"/>
    </location>
</feature>
<evidence type="ECO:0000256" key="6">
    <source>
        <dbReference type="ARBA" id="ARBA00023242"/>
    </source>
</evidence>
<accession>A0AAD8JN71</accession>
<keyword evidence="5" id="KW-0206">Cytoskeleton</keyword>
<feature type="compositionally biased region" description="Basic and acidic residues" evidence="7">
    <location>
        <begin position="1724"/>
        <end position="1740"/>
    </location>
</feature>
<gene>
    <name evidence="9" type="ORF">POM88_004570</name>
</gene>
<feature type="compositionally biased region" description="Polar residues" evidence="7">
    <location>
        <begin position="333"/>
        <end position="354"/>
    </location>
</feature>
<dbReference type="PANTHER" id="PTHR13738:SF1">
    <property type="entry name" value="TROPONIN I"/>
    <property type="match status" value="1"/>
</dbReference>
<feature type="region of interest" description="Disordered" evidence="7">
    <location>
        <begin position="166"/>
        <end position="189"/>
    </location>
</feature>
<feature type="compositionally biased region" description="Basic and acidic residues" evidence="7">
    <location>
        <begin position="355"/>
        <end position="375"/>
    </location>
</feature>
<evidence type="ECO:0000313" key="9">
    <source>
        <dbReference type="EMBL" id="KAK1404965.1"/>
    </source>
</evidence>
<feature type="compositionally biased region" description="Basic and acidic residues" evidence="7">
    <location>
        <begin position="1750"/>
        <end position="1768"/>
    </location>
</feature>
<evidence type="ECO:0000256" key="4">
    <source>
        <dbReference type="ARBA" id="ARBA00022490"/>
    </source>
</evidence>
<dbReference type="InterPro" id="IPR050875">
    <property type="entry name" value="Troponin_I"/>
</dbReference>
<feature type="compositionally biased region" description="Low complexity" evidence="7">
    <location>
        <begin position="418"/>
        <end position="431"/>
    </location>
</feature>
<evidence type="ECO:0000256" key="2">
    <source>
        <dbReference type="ARBA" id="ARBA00004186"/>
    </source>
</evidence>
<dbReference type="Pfam" id="PF03941">
    <property type="entry name" value="INCENP_ARK-bind"/>
    <property type="match status" value="1"/>
</dbReference>
<dbReference type="GO" id="GO:0005819">
    <property type="term" value="C:spindle"/>
    <property type="evidence" value="ECO:0007669"/>
    <property type="project" value="UniProtKB-SubCell"/>
</dbReference>
<comment type="subcellular location">
    <subcellularLocation>
        <location evidence="2">Cytoplasm</location>
        <location evidence="2">Cytoskeleton</location>
        <location evidence="2">Spindle</location>
    </subcellularLocation>
    <subcellularLocation>
        <location evidence="1">Nucleus</location>
    </subcellularLocation>
</comment>
<feature type="region of interest" description="Disordered" evidence="7">
    <location>
        <begin position="812"/>
        <end position="844"/>
    </location>
</feature>
<evidence type="ECO:0000259" key="8">
    <source>
        <dbReference type="Pfam" id="PF03941"/>
    </source>
</evidence>
<evidence type="ECO:0000256" key="3">
    <source>
        <dbReference type="ARBA" id="ARBA00010042"/>
    </source>
</evidence>
<dbReference type="InterPro" id="IPR005635">
    <property type="entry name" value="Inner_centromere_prot_ARK-bd"/>
</dbReference>
<dbReference type="GO" id="GO:0005634">
    <property type="term" value="C:nucleus"/>
    <property type="evidence" value="ECO:0007669"/>
    <property type="project" value="UniProtKB-SubCell"/>
</dbReference>
<feature type="region of interest" description="Disordered" evidence="7">
    <location>
        <begin position="861"/>
        <end position="881"/>
    </location>
</feature>
<evidence type="ECO:0000256" key="1">
    <source>
        <dbReference type="ARBA" id="ARBA00004123"/>
    </source>
</evidence>
<name>A0AAD8JN71_9APIA</name>
<keyword evidence="10" id="KW-1185">Reference proteome</keyword>
<feature type="compositionally biased region" description="Basic and acidic residues" evidence="7">
    <location>
        <begin position="1679"/>
        <end position="1708"/>
    </location>
</feature>
<comment type="caution">
    <text evidence="9">The sequence shown here is derived from an EMBL/GenBank/DDBJ whole genome shotgun (WGS) entry which is preliminary data.</text>
</comment>
<feature type="region of interest" description="Disordered" evidence="7">
    <location>
        <begin position="1679"/>
        <end position="1788"/>
    </location>
</feature>
<dbReference type="EMBL" id="JAUIZM010000001">
    <property type="protein sequence ID" value="KAK1404965.1"/>
    <property type="molecule type" value="Genomic_DNA"/>
</dbReference>
<feature type="domain" description="Inner centromere protein ARK-binding" evidence="8">
    <location>
        <begin position="1842"/>
        <end position="1894"/>
    </location>
</feature>
<keyword evidence="4" id="KW-0963">Cytoplasm</keyword>
<feature type="region of interest" description="Disordered" evidence="7">
    <location>
        <begin position="518"/>
        <end position="538"/>
    </location>
</feature>
<feature type="region of interest" description="Disordered" evidence="7">
    <location>
        <begin position="1811"/>
        <end position="1856"/>
    </location>
</feature>
<feature type="region of interest" description="Disordered" evidence="7">
    <location>
        <begin position="316"/>
        <end position="431"/>
    </location>
</feature>
<organism evidence="9 10">
    <name type="scientific">Heracleum sosnowskyi</name>
    <dbReference type="NCBI Taxonomy" id="360622"/>
    <lineage>
        <taxon>Eukaryota</taxon>
        <taxon>Viridiplantae</taxon>
        <taxon>Streptophyta</taxon>
        <taxon>Embryophyta</taxon>
        <taxon>Tracheophyta</taxon>
        <taxon>Spermatophyta</taxon>
        <taxon>Magnoliopsida</taxon>
        <taxon>eudicotyledons</taxon>
        <taxon>Gunneridae</taxon>
        <taxon>Pentapetalae</taxon>
        <taxon>asterids</taxon>
        <taxon>campanulids</taxon>
        <taxon>Apiales</taxon>
        <taxon>Apiaceae</taxon>
        <taxon>Apioideae</taxon>
        <taxon>apioid superclade</taxon>
        <taxon>Tordylieae</taxon>
        <taxon>Tordyliinae</taxon>
        <taxon>Heracleum</taxon>
    </lineage>
</organism>
<feature type="region of interest" description="Disordered" evidence="7">
    <location>
        <begin position="258"/>
        <end position="279"/>
    </location>
</feature>
<proteinExistence type="inferred from homology"/>
<evidence type="ECO:0000313" key="10">
    <source>
        <dbReference type="Proteomes" id="UP001237642"/>
    </source>
</evidence>
<dbReference type="Proteomes" id="UP001237642">
    <property type="component" value="Unassembled WGS sequence"/>
</dbReference>
<evidence type="ECO:0000256" key="7">
    <source>
        <dbReference type="SAM" id="MobiDB-lite"/>
    </source>
</evidence>
<protein>
    <recommendedName>
        <fullName evidence="8">Inner centromere protein ARK-binding domain-containing protein</fullName>
    </recommendedName>
</protein>
<comment type="similarity">
    <text evidence="3">Belongs to the INCENP family.</text>
</comment>
<feature type="compositionally biased region" description="Polar residues" evidence="7">
    <location>
        <begin position="166"/>
        <end position="181"/>
    </location>
</feature>
<keyword evidence="6" id="KW-0539">Nucleus</keyword>
<sequence length="1902" mass="209915">MTTTNVEKLVYNIFDRKNWIIEQVKQQTYLYEQQLASNLLIQGINPPPWFLNPDLHSISSDPKELNKEELISDLLLPHSRPKFPYSTGQCYLQNRLVGTGDNGKLLDILPNDIHDSNNDPDSGDEPRLMHKSHSNDVGCTSNCVPGLSYTHTHDQADVGVTNILINSGQSPSRSQTSQLVFTQDGKKASDGSHFVAGASYNCLDGGHEPMKLPSSHDTNPECIFNSVPKSSSAEQTEVKISNIDIAPDQSLARLQRSKSRQKALELRTSGKATKSRLSDENTRISFGGVTGVKLYGIDPEEPDQYKDILILDKSTYTNKGSSGKRVASRDLSNKNGTSNNCGRMTRSRSTSQGPRSEDEPSKQDISHDTVRKYSGKENIVMNQPEGMDLSMENGTGDCCDQIKRSKVRKQGSSNYLGSMMRSMSSSRQHSSVNDSLNYAVGLDAYYDTPEVGGGTHGESRGKLSQQLDEANEVLEVVEPSPEVDCIMKSSKNTCNSNKLISSAKSIGIADLTVTDSRSGATEEDPLVSSFNTSDGNTHKDLPCSQLVLPPTKSSGVVSQEEKVPSANAIALEGHPPSSGSNRDYFNIRTESEGLVVRKPGSSNYLGSMTRSMSSSRQHSSVNDSLNYAVGLNAYYDTPEVDGDTHGESTSELSQQLDEANEVLEVVEPSPEVDCIMKSSKNTCNSNKLVSSAKSIGIADLTVTDSRSGAMEEDSLVSSFNSSDGNNHKDLPCSQLVLPLTKSSAVVIQEEKVPSANAIALEGHPPSSGSNRDYFNIRTESEGLVVRLASDAHYVVKPKQLDVNALEDCSLDEHSSLPSVKRSPEQYLQRTCHKSSEPGSLENSISDYPSKVSLEMQLLAQSDAREEENSSPKAFATNMEDCNGNTTTPEAYTNGNHQVNHAENGSEVVLPSDLHRGSYRDMHQPNCHLTEGCADQQIDEGNFCCERWTKSEIIPLNSQQQCSGSSAVPSLTKLVAKDPKRLLDEEVYIKNQPADVLDARRRCSVDEENNLLQHKHSFDCESTDTLASTEKLSLEDGSDNLAEEGLITSASVVDPQNEDKNFSPLEFGEAQPTFLSSFPKSKYMHSKFDSWPQFKRRKIEYQQTNCFSASASLREQKLQNLQGDMVSSHSKTVENELDAVLKLQAFSSSRERNGIESSDTYLEKMECHLTDGTFSSPILKRQQEDGKFCFSEQIKGVQTPSTSEHEDLGPCFVSSLSKQATKESQGSFVGNETTSYPPTDILSAACDEQEFQKIFHVGNAGNLADTDILTSSRSALLDSDPHPKDGDPVGSPCNNELAFDQNLPVYEGFVLNEHSDNGGLDSGRDEINFSELNTTYNSMQRASILEKICRNASMCTPLVHFSSTYKPLKNKDLYLSVPNRVLQHTDLISTLSFCEDAGNHLPATSTDGVDSTLQEMMYSDSVSYSGAEYSWNAKYCDTPVGRYCKRISSSSINSEKRLSSNPELTCFRIEEDSCVVDEHENSDDNDDHIQEDIGLAETNSCTNGEPLSETIEVFSNPPAAKKLRQIGGIDPSNADFQSSVKQRLRNHCSNNKSKSWGKENQLSSVGAHSFKVGESLHNRFSKAKLSSTTSIKRGKQRLSEKVKRNNIVSNVTSFIPLVQQKQAAAVCKGKRDIKVRALEAAEAAKRQEEKKENERKIKKEALKLERAKIEQETLRQRELDKRKKEEELKKKEADLAARKRLREEEVKKEKERKRKRIGVGLQTHRAQEEKTFAGKGEKEKQCGNMGKSTNIRKESDNRTGKGQHGDKVSRGGNSLKKPESQTEFKTTGSYIQEVSTVPEICETLGNCDGSTKSTSMLDQLSSKSGFGTNTTHEKSYEMSPYQHSDDEEEEEDEVPTKKFIPSWASKNCVALVLASQQQIDPSVIFPRESFCSMNEALLPRHLQ</sequence>
<evidence type="ECO:0000256" key="5">
    <source>
        <dbReference type="ARBA" id="ARBA00023212"/>
    </source>
</evidence>
<reference evidence="9" key="1">
    <citation type="submission" date="2023-02" db="EMBL/GenBank/DDBJ databases">
        <title>Genome of toxic invasive species Heracleum sosnowskyi carries increased number of genes despite the absence of recent whole-genome duplications.</title>
        <authorList>
            <person name="Schelkunov M."/>
            <person name="Shtratnikova V."/>
            <person name="Makarenko M."/>
            <person name="Klepikova A."/>
            <person name="Omelchenko D."/>
            <person name="Novikova G."/>
            <person name="Obukhova E."/>
            <person name="Bogdanov V."/>
            <person name="Penin A."/>
            <person name="Logacheva M."/>
        </authorList>
    </citation>
    <scope>NUCLEOTIDE SEQUENCE</scope>
    <source>
        <strain evidence="9">Hsosn_3</strain>
        <tissue evidence="9">Leaf</tissue>
    </source>
</reference>